<evidence type="ECO:0000313" key="2">
    <source>
        <dbReference type="EMBL" id="KQB83660.1"/>
    </source>
</evidence>
<reference evidence="2 3" key="1">
    <citation type="submission" date="2015-10" db="EMBL/GenBank/DDBJ databases">
        <title>Corynebacteirum lowii and Corynebacterium oculi species nova, derived from human clinical disease and and emended description of Corynebacterium mastiditis.</title>
        <authorList>
            <person name="Bernard K."/>
            <person name="Pacheco A.L."/>
            <person name="Mcdougall C."/>
            <person name="Burtx T."/>
            <person name="Weibe D."/>
            <person name="Tyler S."/>
            <person name="Olson A.B."/>
            <person name="Cnockaert M."/>
            <person name="Eguchi H."/>
            <person name="Kuwahara T."/>
            <person name="Nakayama-Imaohji H."/>
            <person name="Boudewijins M."/>
            <person name="Van Hoecke F."/>
            <person name="Bernier A.-M."/>
            <person name="Vandamme P."/>
        </authorList>
    </citation>
    <scope>NUCLEOTIDE SEQUENCE [LARGE SCALE GENOMIC DNA]</scope>
    <source>
        <strain evidence="2 3">NML 130210</strain>
    </source>
</reference>
<gene>
    <name evidence="2" type="ORF">Cocul_01732</name>
</gene>
<organism evidence="2 3">
    <name type="scientific">Corynebacterium oculi</name>
    <dbReference type="NCBI Taxonomy" id="1544416"/>
    <lineage>
        <taxon>Bacteria</taxon>
        <taxon>Bacillati</taxon>
        <taxon>Actinomycetota</taxon>
        <taxon>Actinomycetes</taxon>
        <taxon>Mycobacteriales</taxon>
        <taxon>Corynebacteriaceae</taxon>
        <taxon>Corynebacterium</taxon>
    </lineage>
</organism>
<proteinExistence type="predicted"/>
<dbReference type="AlphaFoldDB" id="A0A0Q0TXD6"/>
<dbReference type="PATRIC" id="fig|1544416.3.peg.1730"/>
<dbReference type="GO" id="GO:0010181">
    <property type="term" value="F:FMN binding"/>
    <property type="evidence" value="ECO:0007669"/>
    <property type="project" value="InterPro"/>
</dbReference>
<accession>A0A0Q0TXD6</accession>
<dbReference type="RefSeq" id="WP_245622171.1">
    <property type="nucleotide sequence ID" value="NZ_LKST01000003.1"/>
</dbReference>
<dbReference type="SUPFAM" id="SSF52218">
    <property type="entry name" value="Flavoproteins"/>
    <property type="match status" value="1"/>
</dbReference>
<dbReference type="InterPro" id="IPR001226">
    <property type="entry name" value="Flavodoxin_CS"/>
</dbReference>
<dbReference type="Proteomes" id="UP000050517">
    <property type="component" value="Unassembled WGS sequence"/>
</dbReference>
<name>A0A0Q0TXD6_9CORY</name>
<dbReference type="GO" id="GO:0009055">
    <property type="term" value="F:electron transfer activity"/>
    <property type="evidence" value="ECO:0007669"/>
    <property type="project" value="InterPro"/>
</dbReference>
<evidence type="ECO:0000313" key="3">
    <source>
        <dbReference type="Proteomes" id="UP000050517"/>
    </source>
</evidence>
<evidence type="ECO:0000259" key="1">
    <source>
        <dbReference type="Pfam" id="PF12724"/>
    </source>
</evidence>
<comment type="caution">
    <text evidence="2">The sequence shown here is derived from an EMBL/GenBank/DDBJ whole genome shotgun (WGS) entry which is preliminary data.</text>
</comment>
<dbReference type="PROSITE" id="PS00201">
    <property type="entry name" value="FLAVODOXIN"/>
    <property type="match status" value="1"/>
</dbReference>
<dbReference type="Pfam" id="PF12724">
    <property type="entry name" value="Flavodoxin_5"/>
    <property type="match status" value="1"/>
</dbReference>
<dbReference type="InterPro" id="IPR029039">
    <property type="entry name" value="Flavoprotein-like_sf"/>
</dbReference>
<dbReference type="InterPro" id="IPR026816">
    <property type="entry name" value="Flavodoxin_dom"/>
</dbReference>
<dbReference type="EMBL" id="LKST01000003">
    <property type="protein sequence ID" value="KQB83660.1"/>
    <property type="molecule type" value="Genomic_DNA"/>
</dbReference>
<dbReference type="STRING" id="1544416.Cocul_01732"/>
<sequence>MIPQAQVLYESTYGATRRYAEALAQRLGTTAQKIPETGVAPQEGGPLIVLSPVFGPSIAAAAYVAHHDLGERPVACVAVGMTLVEEARRKDQMAGILGAKAEHTQCFYLPGALYYSRISTVHRQIMRGIVAALRFKPGKSENERAMIQAYNKDVDRVDLGELEPLVEWVEERLS</sequence>
<keyword evidence="3" id="KW-1185">Reference proteome</keyword>
<protein>
    <submittedName>
        <fullName evidence="2">Flavodoxin domain protein</fullName>
    </submittedName>
</protein>
<feature type="domain" description="Flavodoxin" evidence="1">
    <location>
        <begin position="7"/>
        <end position="130"/>
    </location>
</feature>